<sequence>MAELHVVTGAGPVGWTVAEQLAAQGHSVRVLTRSGSGPDHPMIERRAVDIESDDLRPHLSGATAIYHCTHVAYENTVWRDKLEAMEKRVLDAAAGTIVAFPESLYAYGRVDGPIREDTPRNATYRKLGVRTQLLAAREKHSTPTVSVAASDFYGPRVMTSHMGERVLAPILAGKSVRVIASADLPHSFTYVPDLAGAMITAAASPTTWNTVLHAPTAPAVSQRSMIEMFSAAAHVPAPKVGTIPAWVMRTLSVVPGPMKELGDTLYQFRYPYVLDSSRSERILGLEPTSLADGTAATMAWWKAAVPAVVSGN</sequence>
<comment type="caution">
    <text evidence="2">The sequence shown here is derived from an EMBL/GenBank/DDBJ whole genome shotgun (WGS) entry which is preliminary data.</text>
</comment>
<reference evidence="2" key="1">
    <citation type="submission" date="2022-12" db="EMBL/GenBank/DDBJ databases">
        <authorList>
            <person name="Krivoruchko A.V."/>
            <person name="Elkin A."/>
        </authorList>
    </citation>
    <scope>NUCLEOTIDE SEQUENCE</scope>
    <source>
        <strain evidence="2">IEGM 1391</strain>
    </source>
</reference>
<dbReference type="EMBL" id="JAPWIJ010000001">
    <property type="protein sequence ID" value="MCZ4517284.1"/>
    <property type="molecule type" value="Genomic_DNA"/>
</dbReference>
<keyword evidence="3" id="KW-1185">Reference proteome</keyword>
<dbReference type="RefSeq" id="WP_269601891.1">
    <property type="nucleotide sequence ID" value="NZ_JAPWIJ010000001.1"/>
</dbReference>
<evidence type="ECO:0000259" key="1">
    <source>
        <dbReference type="Pfam" id="PF01370"/>
    </source>
</evidence>
<proteinExistence type="predicted"/>
<dbReference type="InterPro" id="IPR036291">
    <property type="entry name" value="NAD(P)-bd_dom_sf"/>
</dbReference>
<dbReference type="PANTHER" id="PTHR48079:SF6">
    <property type="entry name" value="NAD(P)-BINDING DOMAIN-CONTAINING PROTEIN-RELATED"/>
    <property type="match status" value="1"/>
</dbReference>
<dbReference type="PANTHER" id="PTHR48079">
    <property type="entry name" value="PROTEIN YEEZ"/>
    <property type="match status" value="1"/>
</dbReference>
<dbReference type="Proteomes" id="UP001081071">
    <property type="component" value="Unassembled WGS sequence"/>
</dbReference>
<feature type="domain" description="NAD-dependent epimerase/dehydratase" evidence="1">
    <location>
        <begin position="6"/>
        <end position="205"/>
    </location>
</feature>
<protein>
    <submittedName>
        <fullName evidence="2">NAD-dependent epimerase/dehydratase family protein</fullName>
    </submittedName>
</protein>
<evidence type="ECO:0000313" key="3">
    <source>
        <dbReference type="Proteomes" id="UP001081071"/>
    </source>
</evidence>
<accession>A0ABT4M8L8</accession>
<organism evidence="2 3">
    <name type="scientific">Rhodococcus ruber</name>
    <dbReference type="NCBI Taxonomy" id="1830"/>
    <lineage>
        <taxon>Bacteria</taxon>
        <taxon>Bacillati</taxon>
        <taxon>Actinomycetota</taxon>
        <taxon>Actinomycetes</taxon>
        <taxon>Mycobacteriales</taxon>
        <taxon>Nocardiaceae</taxon>
        <taxon>Rhodococcus</taxon>
    </lineage>
</organism>
<gene>
    <name evidence="2" type="ORF">O4220_02080</name>
</gene>
<dbReference type="InterPro" id="IPR001509">
    <property type="entry name" value="Epimerase_deHydtase"/>
</dbReference>
<dbReference type="SUPFAM" id="SSF51735">
    <property type="entry name" value="NAD(P)-binding Rossmann-fold domains"/>
    <property type="match status" value="1"/>
</dbReference>
<dbReference type="Gene3D" id="3.40.50.720">
    <property type="entry name" value="NAD(P)-binding Rossmann-like Domain"/>
    <property type="match status" value="1"/>
</dbReference>
<dbReference type="InterPro" id="IPR051783">
    <property type="entry name" value="NAD(P)-dependent_oxidoreduct"/>
</dbReference>
<dbReference type="Pfam" id="PF01370">
    <property type="entry name" value="Epimerase"/>
    <property type="match status" value="1"/>
</dbReference>
<evidence type="ECO:0000313" key="2">
    <source>
        <dbReference type="EMBL" id="MCZ4517284.1"/>
    </source>
</evidence>
<name>A0ABT4M8L8_9NOCA</name>